<organism evidence="1 2">
    <name type="scientific">Thiorhodovibrio frisius</name>
    <dbReference type="NCBI Taxonomy" id="631362"/>
    <lineage>
        <taxon>Bacteria</taxon>
        <taxon>Pseudomonadati</taxon>
        <taxon>Pseudomonadota</taxon>
        <taxon>Gammaproteobacteria</taxon>
        <taxon>Chromatiales</taxon>
        <taxon>Chromatiaceae</taxon>
        <taxon>Thiorhodovibrio</taxon>
    </lineage>
</organism>
<dbReference type="AlphaFoldDB" id="H8YZ60"/>
<dbReference type="EMBL" id="JH603169">
    <property type="protein sequence ID" value="EIC21987.1"/>
    <property type="molecule type" value="Genomic_DNA"/>
</dbReference>
<gene>
    <name evidence="1" type="ORF">Thi970DRAFT_02224</name>
</gene>
<reference evidence="1 2" key="2">
    <citation type="submission" date="2011-11" db="EMBL/GenBank/DDBJ databases">
        <authorList>
            <consortium name="US DOE Joint Genome Institute"/>
            <person name="Lucas S."/>
            <person name="Han J."/>
            <person name="Lapidus A."/>
            <person name="Cheng J.-F."/>
            <person name="Goodwin L."/>
            <person name="Pitluck S."/>
            <person name="Peters L."/>
            <person name="Ovchinnikova G."/>
            <person name="Zhang X."/>
            <person name="Detter J.C."/>
            <person name="Han C."/>
            <person name="Tapia R."/>
            <person name="Land M."/>
            <person name="Hauser L."/>
            <person name="Kyrpides N."/>
            <person name="Ivanova N."/>
            <person name="Pagani I."/>
            <person name="Vogl K."/>
            <person name="Liu Z."/>
            <person name="Overmann J."/>
            <person name="Frigaard N.-U."/>
            <person name="Bryant D."/>
            <person name="Woyke T."/>
        </authorList>
    </citation>
    <scope>NUCLEOTIDE SEQUENCE [LARGE SCALE GENOMIC DNA]</scope>
    <source>
        <strain evidence="1 2">970</strain>
    </source>
</reference>
<evidence type="ECO:0000313" key="1">
    <source>
        <dbReference type="EMBL" id="EIC21987.1"/>
    </source>
</evidence>
<accession>H8YZ60</accession>
<evidence type="ECO:0000313" key="2">
    <source>
        <dbReference type="Proteomes" id="UP000002964"/>
    </source>
</evidence>
<proteinExistence type="predicted"/>
<dbReference type="STRING" id="631362.Thi970DRAFT_02224"/>
<keyword evidence="2" id="KW-1185">Reference proteome</keyword>
<name>H8YZ60_9GAMM</name>
<dbReference type="HOGENOM" id="CLU_2636943_0_0_6"/>
<dbReference type="Proteomes" id="UP000002964">
    <property type="component" value="Unassembled WGS sequence"/>
</dbReference>
<reference evidence="2" key="1">
    <citation type="submission" date="2011-06" db="EMBL/GenBank/DDBJ databases">
        <authorList>
            <consortium name="US DOE Joint Genome Institute (JGI-PGF)"/>
            <person name="Lucas S."/>
            <person name="Han J."/>
            <person name="Lapidus A."/>
            <person name="Cheng J.-F."/>
            <person name="Goodwin L."/>
            <person name="Pitluck S."/>
            <person name="Peters L."/>
            <person name="Land M.L."/>
            <person name="Hauser L."/>
            <person name="Vogl K."/>
            <person name="Liu Z."/>
            <person name="Overmann J."/>
            <person name="Frigaard N.-U."/>
            <person name="Bryant D.A."/>
            <person name="Woyke T.J."/>
        </authorList>
    </citation>
    <scope>NUCLEOTIDE SEQUENCE [LARGE SCALE GENOMIC DNA]</scope>
    <source>
        <strain evidence="2">970</strain>
    </source>
</reference>
<protein>
    <submittedName>
        <fullName evidence="1">Uncharacterized protein</fullName>
    </submittedName>
</protein>
<sequence>MKKGPCSEQQDRLVDAIFGTQSISAYRYLGQIVTDAVDIRLQQDDLIVTGYEQIRFGINAVEGRTLPERSADQKQTR</sequence>